<reference evidence="4" key="2">
    <citation type="journal article" date="2023" name="Plants (Basel)">
        <title>Annotation of the Turnera subulata (Passifloraceae) Draft Genome Reveals the S-Locus Evolved after the Divergence of Turneroideae from Passifloroideae in a Stepwise Manner.</title>
        <authorList>
            <person name="Henning P.M."/>
            <person name="Roalson E.H."/>
            <person name="Mir W."/>
            <person name="McCubbin A.G."/>
            <person name="Shore J.S."/>
        </authorList>
    </citation>
    <scope>NUCLEOTIDE SEQUENCE</scope>
    <source>
        <strain evidence="4">F60SS</strain>
    </source>
</reference>
<dbReference type="GO" id="GO:0008270">
    <property type="term" value="F:zinc ion binding"/>
    <property type="evidence" value="ECO:0007669"/>
    <property type="project" value="UniProtKB-KW"/>
</dbReference>
<dbReference type="InterPro" id="IPR001878">
    <property type="entry name" value="Znf_CCHC"/>
</dbReference>
<name>A0A9Q0J2J3_9ROSI</name>
<keyword evidence="5" id="KW-1185">Reference proteome</keyword>
<dbReference type="GO" id="GO:0003676">
    <property type="term" value="F:nucleic acid binding"/>
    <property type="evidence" value="ECO:0007669"/>
    <property type="project" value="InterPro"/>
</dbReference>
<keyword evidence="1" id="KW-0863">Zinc-finger</keyword>
<feature type="compositionally biased region" description="Polar residues" evidence="2">
    <location>
        <begin position="383"/>
        <end position="392"/>
    </location>
</feature>
<dbReference type="OrthoDB" id="1096772at2759"/>
<feature type="compositionally biased region" description="Polar residues" evidence="2">
    <location>
        <begin position="13"/>
        <end position="29"/>
    </location>
</feature>
<dbReference type="InterPro" id="IPR025558">
    <property type="entry name" value="DUF4283"/>
</dbReference>
<dbReference type="AlphaFoldDB" id="A0A9Q0J2J3"/>
<evidence type="ECO:0000313" key="4">
    <source>
        <dbReference type="EMBL" id="KAJ4825375.1"/>
    </source>
</evidence>
<feature type="region of interest" description="Disordered" evidence="2">
    <location>
        <begin position="1"/>
        <end position="29"/>
    </location>
</feature>
<feature type="domain" description="CCHC-type" evidence="3">
    <location>
        <begin position="248"/>
        <end position="262"/>
    </location>
</feature>
<gene>
    <name evidence="4" type="ORF">Tsubulata_025684</name>
</gene>
<sequence>MVEASLPPHPNVNPVTEGTSVPTGGNSPKSFREAVAHDPMSAALEIDTELEAQIGDVVSEMTERGPVIRLSDGFRARIHKQWEDTVIVKLWGHTLGYRMLCNHLQRLWRLRGEFRVIDLDHNYYLVKLTNTYDYLHVITGGPWVILDHYLTVEPWQPNFAPASHKVTSVVAWVRVPGLSTELYQLAILKEVCNRIGRMVRVDYSTQRTERGRFAKVAVELDISKPLETEAYVDGVWYPIVYESLPHVCFSCGRAGHLMVNCKADASGSPSAPVPPSSVSSDVPVQVAAGVTEKDKRISVDAVVTSKPKYGEWILVPPKTRQPRKKVAPGPADARQDASKGKQTGSRFDALATPVVEEEEIHIPVPGKQKGTPIVRTNPLGSMGASSSKSKPTVSKGEKYRKSVSTTGVFTNGISMQVEEGEGLSSKRPRGVSGYNLTGDAIVQAAFEKPKRQARTRKSMVKEGVQGLKEDTIWAGVLAKEVPIPITLQPPTQSPASQQVAQVATLMEKAPTVPTDSSSPMQVAFDILGKGHSDSVPAQQDVLSILKERESVVTAGSSGVDVIEPPTMDGNGDQGAGGERFRRAFRDLVFAHRPHIVILLETKVLFSVAADVIRGCGFDRVEVEEVQGRSRGIWICWRQADVRVFVVQRHV</sequence>
<dbReference type="PANTHER" id="PTHR31286:SF99">
    <property type="entry name" value="DUF4283 DOMAIN-CONTAINING PROTEIN"/>
    <property type="match status" value="1"/>
</dbReference>
<protein>
    <recommendedName>
        <fullName evidence="3">CCHC-type domain-containing protein</fullName>
    </recommendedName>
</protein>
<proteinExistence type="predicted"/>
<dbReference type="Pfam" id="PF14111">
    <property type="entry name" value="DUF4283"/>
    <property type="match status" value="1"/>
</dbReference>
<dbReference type="PANTHER" id="PTHR31286">
    <property type="entry name" value="GLYCINE-RICH CELL WALL STRUCTURAL PROTEIN 1.8-LIKE"/>
    <property type="match status" value="1"/>
</dbReference>
<dbReference type="EMBL" id="JAKUCV010006923">
    <property type="protein sequence ID" value="KAJ4825375.1"/>
    <property type="molecule type" value="Genomic_DNA"/>
</dbReference>
<keyword evidence="1" id="KW-0479">Metal-binding</keyword>
<dbReference type="PROSITE" id="PS50158">
    <property type="entry name" value="ZF_CCHC"/>
    <property type="match status" value="1"/>
</dbReference>
<feature type="region of interest" description="Disordered" evidence="2">
    <location>
        <begin position="317"/>
        <end position="400"/>
    </location>
</feature>
<evidence type="ECO:0000256" key="2">
    <source>
        <dbReference type="SAM" id="MobiDB-lite"/>
    </source>
</evidence>
<keyword evidence="1" id="KW-0862">Zinc</keyword>
<accession>A0A9Q0J2J3</accession>
<reference evidence="4" key="1">
    <citation type="submission" date="2022-02" db="EMBL/GenBank/DDBJ databases">
        <authorList>
            <person name="Henning P.M."/>
            <person name="McCubbin A.G."/>
            <person name="Shore J.S."/>
        </authorList>
    </citation>
    <scope>NUCLEOTIDE SEQUENCE</scope>
    <source>
        <strain evidence="4">F60SS</strain>
        <tissue evidence="4">Leaves</tissue>
    </source>
</reference>
<evidence type="ECO:0000256" key="1">
    <source>
        <dbReference type="PROSITE-ProRule" id="PRU00047"/>
    </source>
</evidence>
<dbReference type="InterPro" id="IPR040256">
    <property type="entry name" value="At4g02000-like"/>
</dbReference>
<dbReference type="Proteomes" id="UP001141552">
    <property type="component" value="Unassembled WGS sequence"/>
</dbReference>
<evidence type="ECO:0000313" key="5">
    <source>
        <dbReference type="Proteomes" id="UP001141552"/>
    </source>
</evidence>
<evidence type="ECO:0000259" key="3">
    <source>
        <dbReference type="PROSITE" id="PS50158"/>
    </source>
</evidence>
<organism evidence="4 5">
    <name type="scientific">Turnera subulata</name>
    <dbReference type="NCBI Taxonomy" id="218843"/>
    <lineage>
        <taxon>Eukaryota</taxon>
        <taxon>Viridiplantae</taxon>
        <taxon>Streptophyta</taxon>
        <taxon>Embryophyta</taxon>
        <taxon>Tracheophyta</taxon>
        <taxon>Spermatophyta</taxon>
        <taxon>Magnoliopsida</taxon>
        <taxon>eudicotyledons</taxon>
        <taxon>Gunneridae</taxon>
        <taxon>Pentapetalae</taxon>
        <taxon>rosids</taxon>
        <taxon>fabids</taxon>
        <taxon>Malpighiales</taxon>
        <taxon>Passifloraceae</taxon>
        <taxon>Turnera</taxon>
    </lineage>
</organism>
<comment type="caution">
    <text evidence="4">The sequence shown here is derived from an EMBL/GenBank/DDBJ whole genome shotgun (WGS) entry which is preliminary data.</text>
</comment>